<evidence type="ECO:0000313" key="3">
    <source>
        <dbReference type="EMBL" id="EEA06603.1"/>
    </source>
</evidence>
<reference evidence="3" key="1">
    <citation type="submission" date="2008-06" db="EMBL/GenBank/DDBJ databases">
        <authorList>
            <person name="Lorenzi H."/>
            <person name="Inman J."/>
            <person name="Miller J."/>
            <person name="Schobel S."/>
            <person name="Amedeo P."/>
            <person name="Caler E.V."/>
            <person name="da Silva J."/>
        </authorList>
    </citation>
    <scope>NUCLEOTIDE SEQUENCE [LARGE SCALE GENOMIC DNA]</scope>
    <source>
        <strain evidence="3">RN66</strain>
    </source>
</reference>
<organism evidence="3 4">
    <name type="scientific">Cryptosporidium muris (strain RN66)</name>
    <dbReference type="NCBI Taxonomy" id="441375"/>
    <lineage>
        <taxon>Eukaryota</taxon>
        <taxon>Sar</taxon>
        <taxon>Alveolata</taxon>
        <taxon>Apicomplexa</taxon>
        <taxon>Conoidasida</taxon>
        <taxon>Coccidia</taxon>
        <taxon>Eucoccidiorida</taxon>
        <taxon>Eimeriorina</taxon>
        <taxon>Cryptosporidiidae</taxon>
        <taxon>Cryptosporidium</taxon>
    </lineage>
</organism>
<dbReference type="PROSITE" id="PS50853">
    <property type="entry name" value="FN3"/>
    <property type="match status" value="1"/>
</dbReference>
<dbReference type="GeneID" id="6996164"/>
<evidence type="ECO:0000313" key="4">
    <source>
        <dbReference type="Proteomes" id="UP000001460"/>
    </source>
</evidence>
<dbReference type="VEuPathDB" id="CryptoDB:CMU_012770"/>
<gene>
    <name evidence="3" type="ORF">CMU_012770</name>
</gene>
<dbReference type="CDD" id="cd00063">
    <property type="entry name" value="FN3"/>
    <property type="match status" value="1"/>
</dbReference>
<keyword evidence="1" id="KW-1133">Transmembrane helix</keyword>
<feature type="domain" description="Fibronectin type-III" evidence="2">
    <location>
        <begin position="1641"/>
        <end position="1734"/>
    </location>
</feature>
<dbReference type="OrthoDB" id="504170at2759"/>
<dbReference type="InterPro" id="IPR013783">
    <property type="entry name" value="Ig-like_fold"/>
</dbReference>
<accession>B6AEI6</accession>
<keyword evidence="4" id="KW-1185">Reference proteome</keyword>
<dbReference type="InterPro" id="IPR036116">
    <property type="entry name" value="FN3_sf"/>
</dbReference>
<dbReference type="STRING" id="441375.B6AEI6"/>
<keyword evidence="1" id="KW-0812">Transmembrane</keyword>
<dbReference type="EMBL" id="DS989730">
    <property type="protein sequence ID" value="EEA06603.1"/>
    <property type="molecule type" value="Genomic_DNA"/>
</dbReference>
<dbReference type="Proteomes" id="UP000001460">
    <property type="component" value="Unassembled WGS sequence"/>
</dbReference>
<feature type="transmembrane region" description="Helical" evidence="1">
    <location>
        <begin position="2456"/>
        <end position="2474"/>
    </location>
</feature>
<dbReference type="SUPFAM" id="SSF49265">
    <property type="entry name" value="Fibronectin type III"/>
    <property type="match status" value="1"/>
</dbReference>
<dbReference type="SMART" id="SM00060">
    <property type="entry name" value="FN3"/>
    <property type="match status" value="1"/>
</dbReference>
<evidence type="ECO:0000256" key="1">
    <source>
        <dbReference type="SAM" id="Phobius"/>
    </source>
</evidence>
<protein>
    <submittedName>
        <fullName evidence="3">Fibronectin type III domain-containing protein</fullName>
    </submittedName>
</protein>
<dbReference type="Pfam" id="PF00041">
    <property type="entry name" value="fn3"/>
    <property type="match status" value="1"/>
</dbReference>
<evidence type="ECO:0000259" key="2">
    <source>
        <dbReference type="PROSITE" id="PS50853"/>
    </source>
</evidence>
<dbReference type="RefSeq" id="XP_002140952.1">
    <property type="nucleotide sequence ID" value="XM_002140916.1"/>
</dbReference>
<sequence length="2480" mass="288754">MFLVYHLAWIIFILPTYSIYCWDIYNLYDDIHIEIFYGSEVQIKELFKLTNSNFLPVFVNAHFKWKKFSKYYDNVHEFVPHFKFGNSKFHEYDNIYNIFDNKQITKSVIDHRSQNLFLFYDYEFNPNRPLDTNEEDIWRTVEYNSIFIENIIIPGKGSGRLFAAIEGSRVYRCGLYEGIIEITDGDKMMIKKVSVLVKYPPIVIFDGMNNKDNILPLSNRLIASTASVKIRNYCINSILYVDILVKRSAHLKCIICSQKAILPGYDLSVEFKCSEPSNQLELIEYLIELKANWKGGNYFTKFIFKSLDGNIMKRGLLEVRNHNPIFEWKSPIIIDEGIYPACMTCLRKNYTQGLNAQIYSVIYSDELGVSIYLEAENTLQQLPKVPLRTWNTYTYKSLLRFHDDSTVDIFECEFSYITNISKNRRFCEIYDSEGGIKVLLNSVEIYLNEKISGEIFYYSINKLGNQIELYKKYPSGDYVIIVKAEIKNILETIVIQVFSKSVVDFWFADKTQLRRDMVGDTMELYGIIIEKKTLQDKIIRSLLSKRTFPTDEFFVGEIESVKLGKENIIFDFETLSRFGSVEIFDLDMTLTLGKLMGKLNNGDDIEPNIIGSLVSVSFHAGKRNLVVKMEAMTYKNSLLIFRVYLNSTERLFDDLMIHSNIRESILVNPFIWLIIPVNIIASFKTANTNSGKYNITQTILLKVIIRFPSIFVYKGYLCNDILFVNIENDYLDLQHVKIMKYEQVIGGKTEIEVAIYRHNSDNLLMNYTQITIPYGLYDVRLELSIFPKSVIESALKKSYNQGILVEIPYFLKIGEKRFQIGILGRCGLVKVSKLEVNFDIIPVSINKYKKYVTLQLESQDNLCNKEVVVCFEMSRYYKLNIVGEEVLETLNSSDTGLYFQFYKLNPKTIYSVYIEVNIKDDIKLGPKELLNISHTLNIYSNAAYSMMNEMQSESIKFIRFSDHKNLPEKFKELLFLAQFVTLTGQIRSLDVKIQNPKVQNNYSRYTSYSKNETMSLPVGLNMIEIINQEDFLVQYSILMSDQSTKYDLKDKIDSLERFITKNYAIYTSHNQSKSIIVEAPLSITDRILCSLQNEKSYYIYENLIFNFPLGEKLYSNIEFDWLKGTLKLRDNLKTNKLNIHLMEPLDKVCKISKVESIYIEIGHISTTKWLIRLNFSSIYEVQILLFESGRIDWIWKNHISSDSEDILKVFSISTDRSDVLDFISELEIDRHLKYFSISIVPWLEVSSDIPRDGYLMPNEKRTVPIWVHNQITMTSSYRSQQKSLHGTTLIKFRGITASKDIHGIFLKRTLKENSDHFNFDSASSVLNLDWSVPNIIYEKNQGTGYVKYIALMNSTAPILYFILEIQKPTLCTGSSNSGNYKICKPYSNDDVVKGFRVIWYPQNKFNPTNYRSTEFLINDIPKLDLRNDVFDGEAHFSNIFIEYKNKYKREKSGFAYILAIECDCLPSKHYTFKFAITHNYNIPNSVYIPPFGFNVTVSDLPLRVLKSKYNGTDNIEELCKGFITLNSDNTGIFKWKRNREINGSIRNIVLGYKIADIKTNTIENALDWTFSDSYNAQEMLINFSNPNSDEIISEYIESEFTIKSLPANSNIQFIFKMENNNTDEIICNSKIYSTNKGVPTKPTNVLYSPLTYNSVSISWNNPLNNGGYKLIGFSYNIYSSKNLTTDKISNMTKNSFLIIDNMIPMVPYTVEVYSINKLGKSEPSLIENVFTKPIDCSQFSNSVIDLVISQNTGIEITWALNQASSFKNIDNNSMIFIYCKQSGKNILLEISYIKDLCHLNICKWTENKVNKVRKCVFYYIKVLNQDNKEFNCQIYSESGITSEFRKLNSITGKQNSIYFIDLKQYSENSNIYYPKGYSKTWSNGLSRAVLKLGISSNIVLVHISIKYLHRISIFNITILNGTSDQIWYNEYEYNVKSYDNKISSKHNIEYELFDNWYLNRINNENSIEREIELMLINLVPGEVLLSIQGIDKFQNITDELNHIIKFPNYSHSKNYLRNLVETNILEVQIYTGKALIDSALSNHRQLLVENLENATFELSTPSQISKYRHYTPNHLFVTSKLVVSEWPDDYERHLFKNITVKAYSGQYNFGDHGEELLEQQIIYMPVLELKPFMLQNQIFINMFDGKAETEFKFYKTLNQSLSDNLRADRQLSYFPHISLLFDPPSCVMYIKIKWSANYAPLSTKVSTYLKTKSSRKYVQRQFNESPHSCNQVKSPIDNNSSLYNYTKEDRIDILQIFPPEEMVNTYMVDPSHRYPLMKNITLLFIGSCNLDQNQSESISPVLSIIEMDIIPCQTHDLMLSYSDPLSSKNTTLINYKHKIDKLLLEKKYRQIQDIIVNNIKSHIFNDKLVGDGYTDLLLARYNTSLYENEVYIDFQTIFSEEFALRSMEFSPLRVLLYTNDWKKLKERSLLSNHVSPYKVTIDQTNNSIELLKSFKFVIRWIFLSYILYKFYFILKKIVIC</sequence>
<dbReference type="OMA" id="HRISIFN"/>
<name>B6AEI6_CRYMR</name>
<dbReference type="InterPro" id="IPR003961">
    <property type="entry name" value="FN3_dom"/>
</dbReference>
<proteinExistence type="predicted"/>
<dbReference type="Gene3D" id="2.60.40.10">
    <property type="entry name" value="Immunoglobulins"/>
    <property type="match status" value="1"/>
</dbReference>
<keyword evidence="1" id="KW-0472">Membrane</keyword>